<feature type="compositionally biased region" description="Acidic residues" evidence="5">
    <location>
        <begin position="1870"/>
        <end position="1879"/>
    </location>
</feature>
<evidence type="ECO:0000256" key="1">
    <source>
        <dbReference type="ARBA" id="ARBA00004496"/>
    </source>
</evidence>
<dbReference type="PROSITE" id="PS51070">
    <property type="entry name" value="SHD"/>
    <property type="match status" value="1"/>
</dbReference>
<organism evidence="8 9">
    <name type="scientific">Cordylochernes scorpioides</name>
    <dbReference type="NCBI Taxonomy" id="51811"/>
    <lineage>
        <taxon>Eukaryota</taxon>
        <taxon>Metazoa</taxon>
        <taxon>Ecdysozoa</taxon>
        <taxon>Arthropoda</taxon>
        <taxon>Chelicerata</taxon>
        <taxon>Arachnida</taxon>
        <taxon>Pseudoscorpiones</taxon>
        <taxon>Cheliferoidea</taxon>
        <taxon>Chernetidae</taxon>
        <taxon>Cordylochernes</taxon>
    </lineage>
</organism>
<keyword evidence="3" id="KW-0963">Cytoplasm</keyword>
<feature type="region of interest" description="Disordered" evidence="5">
    <location>
        <begin position="516"/>
        <end position="537"/>
    </location>
</feature>
<feature type="compositionally biased region" description="Polar residues" evidence="5">
    <location>
        <begin position="953"/>
        <end position="965"/>
    </location>
</feature>
<feature type="compositionally biased region" description="Polar residues" evidence="5">
    <location>
        <begin position="638"/>
        <end position="647"/>
    </location>
</feature>
<dbReference type="InterPro" id="IPR050431">
    <property type="entry name" value="Adaptor_comp_med_subunit"/>
</dbReference>
<feature type="compositionally biased region" description="Pro residues" evidence="5">
    <location>
        <begin position="1260"/>
        <end position="1271"/>
    </location>
</feature>
<dbReference type="Proteomes" id="UP001235939">
    <property type="component" value="Chromosome 11"/>
</dbReference>
<reference evidence="8 9" key="1">
    <citation type="submission" date="2022-01" db="EMBL/GenBank/DDBJ databases">
        <title>A chromosomal length assembly of Cordylochernes scorpioides.</title>
        <authorList>
            <person name="Zeh D."/>
            <person name="Zeh J."/>
        </authorList>
    </citation>
    <scope>NUCLEOTIDE SEQUENCE [LARGE SCALE GENOMIC DNA]</scope>
    <source>
        <strain evidence="8">IN4F17</strain>
        <tissue evidence="8">Whole Body</tissue>
    </source>
</reference>
<feature type="compositionally biased region" description="Polar residues" evidence="5">
    <location>
        <begin position="1321"/>
        <end position="1330"/>
    </location>
</feature>
<evidence type="ECO:0000256" key="4">
    <source>
        <dbReference type="ARBA" id="ARBA00022583"/>
    </source>
</evidence>
<evidence type="ECO:0000259" key="6">
    <source>
        <dbReference type="PROSITE" id="PS51070"/>
    </source>
</evidence>
<feature type="compositionally biased region" description="Basic and acidic residues" evidence="5">
    <location>
        <begin position="893"/>
        <end position="912"/>
    </location>
</feature>
<feature type="domain" description="SHD" evidence="6">
    <location>
        <begin position="1352"/>
        <end position="1522"/>
    </location>
</feature>
<dbReference type="InterPro" id="IPR012320">
    <property type="entry name" value="SHD_dom"/>
</dbReference>
<protein>
    <submittedName>
        <fullName evidence="8">StnB</fullName>
    </submittedName>
</protein>
<evidence type="ECO:0000259" key="7">
    <source>
        <dbReference type="PROSITE" id="PS51072"/>
    </source>
</evidence>
<feature type="compositionally biased region" description="Polar residues" evidence="5">
    <location>
        <begin position="933"/>
        <end position="942"/>
    </location>
</feature>
<evidence type="ECO:0000313" key="9">
    <source>
        <dbReference type="Proteomes" id="UP001235939"/>
    </source>
</evidence>
<feature type="region of interest" description="Disordered" evidence="5">
    <location>
        <begin position="697"/>
        <end position="723"/>
    </location>
</feature>
<comment type="similarity">
    <text evidence="2">Belongs to the Stoned B family.</text>
</comment>
<feature type="compositionally biased region" description="Pro residues" evidence="5">
    <location>
        <begin position="111"/>
        <end position="134"/>
    </location>
</feature>
<feature type="region of interest" description="Disordered" evidence="5">
    <location>
        <begin position="64"/>
        <end position="146"/>
    </location>
</feature>
<dbReference type="PROSITE" id="PS51072">
    <property type="entry name" value="MHD"/>
    <property type="match status" value="1"/>
</dbReference>
<feature type="region of interest" description="Disordered" evidence="5">
    <location>
        <begin position="1"/>
        <end position="40"/>
    </location>
</feature>
<sequence length="1879" mass="209876">MNFIKKKIKKGHKKGHDYDFDDIDPSAPSTEASSKPKDTEEWQFFEQLTQRVQATVQKTQTTLTKLKDNSAIEDINKLEDFVEPEETNHISPPPNSLSWANFDDEGGFQPPVRPPPPKRPPAPEQEPTPLPPPEVSQEQPPIPDLGFDLLEEFGFQKKESPVVPPPPQGLLIVDEPIDVEEEEGPDPFDTSFVDFDKPIAAAAAPPARPPPPTKPPTAIQDILFATDPEETQEDEIDPFDTSYVDTRLSLSTSTHFGDSKADSNLVTISGATFSEFKDSQDDLIVKPSQEGIAFVNATPKPYPGLNPDSTGDFSDRSSTFQPSEGNFDPFDTSFTDTSGTLNQKLSNLEKDNVFQKNYLLDDHEVQYETLNTFSIENSTLSANNFGAKPPFYQPLEPDIGKDLQYLNIKPQSPIQESEDTFNEISELTDSIPEYNLKDRFPSDTHTFEDSPNFDNTFEASDLKCLTTSEKADSHQYLDSSFADTTITDNVTETSTRSETPTLEGFRVLDDVLESSSTQDFEDLPGKSSSLEAKPIPNLEEEDRAIPEGAPAGSAKQDFDPFGDKFEDSFSFPQGECDPFGDHLSAKANPNFDQQIDFFEDSFGAENIPAAESIFSPEQETVIEVTRRFQELEFDSASHHSSNKSTPLKSPENLSVKPSFRRYSTGGVCPRQPSIKRDMSNPFLSDFEEPPTQVVTSPFFEDPQPPQGTPKRRMSTNPFETDDEEEDIPAYLPSANNVFSTNGTATNSIFFTDPTYPPDKHSFFDTIISGTEELTKNVTQDFFSMPPKAPSGEFVPKSEEGTTVGPFESMPEPTEMEGTIMPDSPSDGGKEPPKDLFGTEDEDEEEEEEEVSRPPMSPPNQMSIKGIDNLGFQDRNTDSGDFSELDDFFGGDHTGNKSEPSRDELFSPEKKPPTEPVRIVNDPFDDIFGASKPSEPSNASIQKNGIKENLFDLENTSPTDNPFESFQDSKDAAKLPSPPKNIIDPFSFESPTESKNEEVSQMKAIDPFSFNSTTQETKVPPLDPFNFESSQDKNNAPSSKLDLDPFDFEASNEPQSKEIPPSRSIDPFEDFLGGKTNSSQPMLDQKVEPFKNQDTFASFTEAFGDFDDLGGTTKNAEPPISMGDPFDTTNITFEPVKGSIPTTDTAAFEAFAAKFEKAIEKLESEPVGEISVTGPDLFDPFAMPGNSMKASESLNEGFGGMDNFDPFAPSPTAPPTTKRPKKLQPKKEESQDSFDDDDGPDFSVVIRPKMKTDSLAADSLGPPPLLPPPPKTPTKGVAYSGDVNLNPFQAEDSEDSFSGDLPQLANTTVEPPKAQEPPPLTKTDSQESPSTPLFDEDTSQPLEEFPTPFQGDGWDMMIRLPNKKKITGNRYWKKVYVRLTSNNILHLFNKPDDNQPFQEMPLQYSSRKSRHPGEPRCVPQACYSLSDMAAQQFDNYGKIFTVKLLYVVYRERVGVRPGQISRVMQGQIATMGQIAKLGLPLEHAPQVSQLLKLGTQVYADIRSFIQVVEDALFSLPLKRDRGPTYKTEEIQVTVYDEFYVEQDRTGHVGRQLARVRIFFLAFLSNMPEVEVGINDLTRQGKEVVGRYDILPVVTEEWIRLEDVHFHSCVKMDDFEASRSIKFQPPDACLFELLRFRIRPPKRRELPLQVSYDVACPSVRELVVQLKASMVVVDTRVEIRADVLVPGYSSRKQGQVPCEDIMIRFPIPECWIYLFRVEKHFRYGSFKSASRKPGKIKGLERIMGTAQSLEPSMIEVSTGQAKYEHHHHAVVWRIPRLPKEGQGAYTEHLFILRLELTSFDQIPDSFERYIHVEFNMPNSTVSHTTVRSISVNSGTAPEKFVRYVARHHYRVELEMSPGGIKPAPVITTTTEETPEEEADSD</sequence>
<keyword evidence="4" id="KW-0254">Endocytosis</keyword>
<gene>
    <name evidence="8" type="ORF">LAZ67_11002610</name>
</gene>
<dbReference type="PANTHER" id="PTHR10529">
    <property type="entry name" value="AP COMPLEX SUBUNIT MU"/>
    <property type="match status" value="1"/>
</dbReference>
<dbReference type="InterPro" id="IPR028565">
    <property type="entry name" value="MHD"/>
</dbReference>
<dbReference type="EMBL" id="CP092873">
    <property type="protein sequence ID" value="UYV74249.1"/>
    <property type="molecule type" value="Genomic_DNA"/>
</dbReference>
<feature type="region of interest" description="Disordered" evidence="5">
    <location>
        <begin position="1858"/>
        <end position="1879"/>
    </location>
</feature>
<feature type="compositionally biased region" description="Polar residues" evidence="5">
    <location>
        <begin position="1026"/>
        <end position="1037"/>
    </location>
</feature>
<proteinExistence type="inferred from homology"/>
<dbReference type="Gene3D" id="2.60.40.1170">
    <property type="entry name" value="Mu homology domain, subdomain B"/>
    <property type="match status" value="1"/>
</dbReference>
<comment type="subcellular location">
    <subcellularLocation>
        <location evidence="1">Cytoplasm</location>
    </subcellularLocation>
</comment>
<feature type="region of interest" description="Disordered" evidence="5">
    <location>
        <begin position="1187"/>
        <end position="1349"/>
    </location>
</feature>
<evidence type="ECO:0000256" key="2">
    <source>
        <dbReference type="ARBA" id="ARBA00005579"/>
    </source>
</evidence>
<feature type="region of interest" description="Disordered" evidence="5">
    <location>
        <begin position="633"/>
        <end position="676"/>
    </location>
</feature>
<feature type="compositionally biased region" description="Basic and acidic residues" evidence="5">
    <location>
        <begin position="65"/>
        <end position="80"/>
    </location>
</feature>
<feature type="compositionally biased region" description="Acidic residues" evidence="5">
    <location>
        <begin position="1230"/>
        <end position="1239"/>
    </location>
</feature>
<evidence type="ECO:0000256" key="3">
    <source>
        <dbReference type="ARBA" id="ARBA00022490"/>
    </source>
</evidence>
<dbReference type="Pfam" id="PF00928">
    <property type="entry name" value="Adap_comp_sub"/>
    <property type="match status" value="1"/>
</dbReference>
<feature type="compositionally biased region" description="Basic residues" evidence="5">
    <location>
        <begin position="1"/>
        <end position="15"/>
    </location>
</feature>
<evidence type="ECO:0000313" key="8">
    <source>
        <dbReference type="EMBL" id="UYV74249.1"/>
    </source>
</evidence>
<feature type="domain" description="MHD" evidence="7">
    <location>
        <begin position="1526"/>
        <end position="1852"/>
    </location>
</feature>
<dbReference type="SUPFAM" id="SSF49447">
    <property type="entry name" value="Second domain of Mu2 adaptin subunit (ap50) of ap2 adaptor"/>
    <property type="match status" value="1"/>
</dbReference>
<feature type="compositionally biased region" description="Acidic residues" evidence="5">
    <location>
        <begin position="837"/>
        <end position="849"/>
    </location>
</feature>
<feature type="region of interest" description="Disordered" evidence="5">
    <location>
        <begin position="787"/>
        <end position="1081"/>
    </location>
</feature>
<dbReference type="InterPro" id="IPR036168">
    <property type="entry name" value="AP2_Mu_C_sf"/>
</dbReference>
<evidence type="ECO:0000256" key="5">
    <source>
        <dbReference type="SAM" id="MobiDB-lite"/>
    </source>
</evidence>
<keyword evidence="9" id="KW-1185">Reference proteome</keyword>
<accession>A0ABY6KZD5</accession>
<name>A0ABY6KZD5_9ARAC</name>